<dbReference type="PANTHER" id="PTHR34580">
    <property type="match status" value="1"/>
</dbReference>
<dbReference type="EMBL" id="VLNT01000003">
    <property type="protein sequence ID" value="TSD65167.1"/>
    <property type="molecule type" value="Genomic_DNA"/>
</dbReference>
<keyword evidence="5" id="KW-1185">Reference proteome</keyword>
<dbReference type="InterPro" id="IPR043839">
    <property type="entry name" value="PafC_HTH"/>
</dbReference>
<name>A0A554SFN5_9ACTN</name>
<accession>A0A554SFN5</accession>
<dbReference type="Pfam" id="PF19187">
    <property type="entry name" value="HTH_PafC"/>
    <property type="match status" value="1"/>
</dbReference>
<dbReference type="Pfam" id="PF13280">
    <property type="entry name" value="WYL"/>
    <property type="match status" value="1"/>
</dbReference>
<dbReference type="PANTHER" id="PTHR34580:SF1">
    <property type="entry name" value="PROTEIN PAFC"/>
    <property type="match status" value="1"/>
</dbReference>
<sequence>MTTSVQRVQRMLAMVPYLQSNAGIPVTEVADAFGVSVAQVTKDLSLLMMTGVGEYHGDLIDIDVGALEEDGVVFLRDADFMTRPLAFSAREASALIVALRTLRDTATGDQLPAVDGALAKLEGEVGALAPVDVRLPPVDSRIKDTVLSAHAHGHRLHIVYATESRDRTTSRDVDPHKVFTTRGQLYVSGWCHLAEDTRTFRLDRITEATELDTPVAIRPSEASATVEAVFVPGPETPHAVLELSPEARWLIDEYGAEVIEERPDGSARIRLYGTDLAWLRRLVLRHATTVRVIEPTSLREDVSAQARAALDAYTGIVID</sequence>
<evidence type="ECO:0000259" key="3">
    <source>
        <dbReference type="Pfam" id="PF25583"/>
    </source>
</evidence>
<evidence type="ECO:0000259" key="1">
    <source>
        <dbReference type="Pfam" id="PF13280"/>
    </source>
</evidence>
<dbReference type="InterPro" id="IPR057727">
    <property type="entry name" value="WCX_dom"/>
</dbReference>
<reference evidence="4 5" key="1">
    <citation type="submission" date="2019-07" db="EMBL/GenBank/DDBJ databases">
        <authorList>
            <person name="Zhao L.H."/>
        </authorList>
    </citation>
    <scope>NUCLEOTIDE SEQUENCE [LARGE SCALE GENOMIC DNA]</scope>
    <source>
        <strain evidence="4 5">Co35</strain>
    </source>
</reference>
<feature type="domain" description="WCX" evidence="3">
    <location>
        <begin position="236"/>
        <end position="310"/>
    </location>
</feature>
<dbReference type="Proteomes" id="UP000316988">
    <property type="component" value="Unassembled WGS sequence"/>
</dbReference>
<dbReference type="InterPro" id="IPR051534">
    <property type="entry name" value="CBASS_pafABC_assoc_protein"/>
</dbReference>
<dbReference type="PIRSF" id="PIRSF016838">
    <property type="entry name" value="PafC"/>
    <property type="match status" value="1"/>
</dbReference>
<comment type="caution">
    <text evidence="4">The sequence shown here is derived from an EMBL/GenBank/DDBJ whole genome shotgun (WGS) entry which is preliminary data.</text>
</comment>
<dbReference type="InterPro" id="IPR028349">
    <property type="entry name" value="PafC-like"/>
</dbReference>
<protein>
    <submittedName>
        <fullName evidence="4">WYL domain-containing protein</fullName>
    </submittedName>
</protein>
<feature type="domain" description="WYL" evidence="1">
    <location>
        <begin position="144"/>
        <end position="209"/>
    </location>
</feature>
<feature type="domain" description="PafC HTH" evidence="2">
    <location>
        <begin position="6"/>
        <end position="122"/>
    </location>
</feature>
<evidence type="ECO:0000313" key="4">
    <source>
        <dbReference type="EMBL" id="TSD65167.1"/>
    </source>
</evidence>
<gene>
    <name evidence="4" type="ORF">FNM00_05525</name>
</gene>
<dbReference type="OrthoDB" id="5174471at2"/>
<evidence type="ECO:0000259" key="2">
    <source>
        <dbReference type="Pfam" id="PF19187"/>
    </source>
</evidence>
<dbReference type="Pfam" id="PF25583">
    <property type="entry name" value="WCX"/>
    <property type="match status" value="1"/>
</dbReference>
<evidence type="ECO:0000313" key="5">
    <source>
        <dbReference type="Proteomes" id="UP000316988"/>
    </source>
</evidence>
<dbReference type="InterPro" id="IPR026881">
    <property type="entry name" value="WYL_dom"/>
</dbReference>
<organism evidence="4 5">
    <name type="scientific">Aeromicrobium piscarium</name>
    <dbReference type="NCBI Taxonomy" id="2590901"/>
    <lineage>
        <taxon>Bacteria</taxon>
        <taxon>Bacillati</taxon>
        <taxon>Actinomycetota</taxon>
        <taxon>Actinomycetes</taxon>
        <taxon>Propionibacteriales</taxon>
        <taxon>Nocardioidaceae</taxon>
        <taxon>Aeromicrobium</taxon>
    </lineage>
</organism>
<dbReference type="PROSITE" id="PS52050">
    <property type="entry name" value="WYL"/>
    <property type="match status" value="1"/>
</dbReference>
<dbReference type="AlphaFoldDB" id="A0A554SFN5"/>
<proteinExistence type="predicted"/>
<dbReference type="RefSeq" id="WP_143912252.1">
    <property type="nucleotide sequence ID" value="NZ_VLNT01000003.1"/>
</dbReference>